<dbReference type="KEGG" id="led:BBK82_03740"/>
<keyword evidence="5" id="KW-1185">Reference proteome</keyword>
<evidence type="ECO:0000256" key="2">
    <source>
        <dbReference type="ARBA" id="ARBA00023172"/>
    </source>
</evidence>
<proteinExistence type="predicted"/>
<dbReference type="Proteomes" id="UP000093053">
    <property type="component" value="Chromosome"/>
</dbReference>
<dbReference type="GO" id="GO:0015074">
    <property type="term" value="P:DNA integration"/>
    <property type="evidence" value="ECO:0007669"/>
    <property type="project" value="InterPro"/>
</dbReference>
<dbReference type="AlphaFoldDB" id="A0A1B2HCA1"/>
<dbReference type="PROSITE" id="PS51898">
    <property type="entry name" value="TYR_RECOMBINASE"/>
    <property type="match status" value="1"/>
</dbReference>
<evidence type="ECO:0000256" key="1">
    <source>
        <dbReference type="ARBA" id="ARBA00023125"/>
    </source>
</evidence>
<dbReference type="STRING" id="1586287.BBK82_03740"/>
<dbReference type="InterPro" id="IPR013762">
    <property type="entry name" value="Integrase-like_cat_sf"/>
</dbReference>
<sequence>MQRIGTSKSDAEDNLKKALAEIVSTFGSATLDRHSRLKKVAEAWLQELREDSAAGDVASGTLRNYSSWTNNWVIPRLGNLVFGNGEVSVGACEGFIKAVRREKSLDSAQACRTVLSMICTFAIKHKLIEHNPVRSAKQMKKTLDDHKEILAMNAAQRTDMLNALREFGEKKQFDSMNRSLGERGKVWLDLPDLAEAMLVTGVRIGEIMCVHGDEVFPAEKKVLIAHHIDRVSGKGLVRQPGRKGGLPPIVKFIPDWSIPMWRRRKLASGGGVVFASWAGGLLDPSTLHHRLREALDACGYEWVTSHVWRKTYALILKEAGFTDEQIAEELGNTVRVARQHYIPRALGSQAAAAALQAAFEPSAESAD</sequence>
<gene>
    <name evidence="4" type="ORF">BBK82_03740</name>
</gene>
<dbReference type="InterPro" id="IPR011010">
    <property type="entry name" value="DNA_brk_join_enz"/>
</dbReference>
<dbReference type="Gene3D" id="1.10.443.10">
    <property type="entry name" value="Intergrase catalytic core"/>
    <property type="match status" value="1"/>
</dbReference>
<name>A0A1B2HCA1_9PSEU</name>
<dbReference type="InterPro" id="IPR010998">
    <property type="entry name" value="Integrase_recombinase_N"/>
</dbReference>
<accession>A0A1B2HCA1</accession>
<evidence type="ECO:0000313" key="5">
    <source>
        <dbReference type="Proteomes" id="UP000093053"/>
    </source>
</evidence>
<keyword evidence="1" id="KW-0238">DNA-binding</keyword>
<dbReference type="Gene3D" id="1.10.150.130">
    <property type="match status" value="1"/>
</dbReference>
<evidence type="ECO:0000313" key="4">
    <source>
        <dbReference type="EMBL" id="ANZ35329.1"/>
    </source>
</evidence>
<dbReference type="GO" id="GO:0003677">
    <property type="term" value="F:DNA binding"/>
    <property type="evidence" value="ECO:0007669"/>
    <property type="project" value="UniProtKB-KW"/>
</dbReference>
<protein>
    <recommendedName>
        <fullName evidence="3">Tyr recombinase domain-containing protein</fullName>
    </recommendedName>
</protein>
<dbReference type="GO" id="GO:0006310">
    <property type="term" value="P:DNA recombination"/>
    <property type="evidence" value="ECO:0007669"/>
    <property type="project" value="UniProtKB-KW"/>
</dbReference>
<dbReference type="InterPro" id="IPR002104">
    <property type="entry name" value="Integrase_catalytic"/>
</dbReference>
<dbReference type="EMBL" id="CP016793">
    <property type="protein sequence ID" value="ANZ35329.1"/>
    <property type="molecule type" value="Genomic_DNA"/>
</dbReference>
<organism evidence="4 5">
    <name type="scientific">Lentzea guizhouensis</name>
    <dbReference type="NCBI Taxonomy" id="1586287"/>
    <lineage>
        <taxon>Bacteria</taxon>
        <taxon>Bacillati</taxon>
        <taxon>Actinomycetota</taxon>
        <taxon>Actinomycetes</taxon>
        <taxon>Pseudonocardiales</taxon>
        <taxon>Pseudonocardiaceae</taxon>
        <taxon>Lentzea</taxon>
    </lineage>
</organism>
<dbReference type="SUPFAM" id="SSF56349">
    <property type="entry name" value="DNA breaking-rejoining enzymes"/>
    <property type="match status" value="1"/>
</dbReference>
<reference evidence="4 5" key="1">
    <citation type="submission" date="2016-07" db="EMBL/GenBank/DDBJ databases">
        <title>Complete genome sequence of the Lentzea guizhouensis DHS C013.</title>
        <authorList>
            <person name="Cao C."/>
        </authorList>
    </citation>
    <scope>NUCLEOTIDE SEQUENCE [LARGE SCALE GENOMIC DNA]</scope>
    <source>
        <strain evidence="4 5">DHS C013</strain>
    </source>
</reference>
<feature type="domain" description="Tyr recombinase" evidence="3">
    <location>
        <begin position="163"/>
        <end position="355"/>
    </location>
</feature>
<keyword evidence="2" id="KW-0233">DNA recombination</keyword>
<evidence type="ECO:0000259" key="3">
    <source>
        <dbReference type="PROSITE" id="PS51898"/>
    </source>
</evidence>